<sequence length="312" mass="35150">MLHAVRVLKGEKTICMHYANCSTYNADFDGDEINVNFPHEEISGAEAYILVNANNQYVKPTSGDPIRALIQDHIVSADLLKKKKDTFLSCDEFNQLLYSSGVSMTASGFVTCKPGQKIFMSNSESEMFQFPPPIFKPEPLWTGKQVINHCYAIALKMHGFTCGVDDLLITEGKDSERINQLGDIVTLFIVNSLESWKVIILIQSQRGILLSLYGWSRRNKELVYSNCCRQLGRSSPYINKLPDALKGKAENFIRDFSSKQRNFSSLKHEDFLQLMEHKYISSLAQPGEPVGVLASQSGRTSNTNDFEYFLSC</sequence>
<feature type="domain" description="RNA polymerase Rpb1" evidence="10">
    <location>
        <begin position="56"/>
        <end position="147"/>
    </location>
</feature>
<keyword evidence="6" id="KW-0862">Zinc</keyword>
<comment type="catalytic activity">
    <reaction evidence="8">
        <text>RNA(n) + a ribonucleoside 5'-triphosphate = RNA(n+1) + diphosphate</text>
        <dbReference type="Rhea" id="RHEA:21248"/>
        <dbReference type="Rhea" id="RHEA-COMP:14527"/>
        <dbReference type="Rhea" id="RHEA-COMP:17342"/>
        <dbReference type="ChEBI" id="CHEBI:33019"/>
        <dbReference type="ChEBI" id="CHEBI:61557"/>
        <dbReference type="ChEBI" id="CHEBI:140395"/>
        <dbReference type="EC" id="2.7.7.6"/>
    </reaction>
</comment>
<accession>A0A9D4WU37</accession>
<keyword evidence="7" id="KW-0804">Transcription</keyword>
<dbReference type="EC" id="2.7.7.6" evidence="2"/>
<comment type="similarity">
    <text evidence="1">Belongs to the RNA polymerase beta' chain family.</text>
</comment>
<evidence type="ECO:0000256" key="2">
    <source>
        <dbReference type="ARBA" id="ARBA00012418"/>
    </source>
</evidence>
<dbReference type="EMBL" id="JAMSHJ010000005">
    <property type="protein sequence ID" value="KAI5407703.1"/>
    <property type="molecule type" value="Genomic_DNA"/>
</dbReference>
<evidence type="ECO:0000256" key="8">
    <source>
        <dbReference type="ARBA" id="ARBA00048552"/>
    </source>
</evidence>
<dbReference type="GO" id="GO:0005736">
    <property type="term" value="C:RNA polymerase I complex"/>
    <property type="evidence" value="ECO:0007669"/>
    <property type="project" value="TreeGrafter"/>
</dbReference>
<organism evidence="11 12">
    <name type="scientific">Pisum sativum</name>
    <name type="common">Garden pea</name>
    <name type="synonym">Lathyrus oleraceus</name>
    <dbReference type="NCBI Taxonomy" id="3888"/>
    <lineage>
        <taxon>Eukaryota</taxon>
        <taxon>Viridiplantae</taxon>
        <taxon>Streptophyta</taxon>
        <taxon>Embryophyta</taxon>
        <taxon>Tracheophyta</taxon>
        <taxon>Spermatophyta</taxon>
        <taxon>Magnoliopsida</taxon>
        <taxon>eudicotyledons</taxon>
        <taxon>Gunneridae</taxon>
        <taxon>Pentapetalae</taxon>
        <taxon>rosids</taxon>
        <taxon>fabids</taxon>
        <taxon>Fabales</taxon>
        <taxon>Fabaceae</taxon>
        <taxon>Papilionoideae</taxon>
        <taxon>50 kb inversion clade</taxon>
        <taxon>NPAAA clade</taxon>
        <taxon>Hologalegina</taxon>
        <taxon>IRL clade</taxon>
        <taxon>Fabeae</taxon>
        <taxon>Lathyrus</taxon>
    </lineage>
</organism>
<name>A0A9D4WU37_PEA</name>
<dbReference type="PANTHER" id="PTHR19376">
    <property type="entry name" value="DNA-DIRECTED RNA POLYMERASE"/>
    <property type="match status" value="1"/>
</dbReference>
<protein>
    <recommendedName>
        <fullName evidence="2">DNA-directed RNA polymerase</fullName>
        <ecNumber evidence="2">2.7.7.6</ecNumber>
    </recommendedName>
</protein>
<dbReference type="Gene3D" id="1.10.274.100">
    <property type="entry name" value="RNA polymerase Rpb1, domain 3"/>
    <property type="match status" value="1"/>
</dbReference>
<dbReference type="InterPro" id="IPR045867">
    <property type="entry name" value="DNA-dir_RpoC_beta_prime"/>
</dbReference>
<dbReference type="Pfam" id="PF00623">
    <property type="entry name" value="RNA_pol_Rpb1_2"/>
    <property type="match status" value="1"/>
</dbReference>
<dbReference type="Gramene" id="Psat05G0380800-T1">
    <property type="protein sequence ID" value="KAI5407703.1"/>
    <property type="gene ID" value="KIW84_053808"/>
</dbReference>
<dbReference type="InterPro" id="IPR042102">
    <property type="entry name" value="RNA_pol_Rpb1_3_sf"/>
</dbReference>
<comment type="caution">
    <text evidence="11">The sequence shown here is derived from an EMBL/GenBank/DDBJ whole genome shotgun (WGS) entry which is preliminary data.</text>
</comment>
<dbReference type="Pfam" id="PF04983">
    <property type="entry name" value="RNA_pol_Rpb1_3"/>
    <property type="match status" value="1"/>
</dbReference>
<dbReference type="GO" id="GO:0003899">
    <property type="term" value="F:DNA-directed RNA polymerase activity"/>
    <property type="evidence" value="ECO:0007669"/>
    <property type="project" value="UniProtKB-EC"/>
</dbReference>
<evidence type="ECO:0000256" key="7">
    <source>
        <dbReference type="ARBA" id="ARBA00023163"/>
    </source>
</evidence>
<evidence type="ECO:0000256" key="4">
    <source>
        <dbReference type="ARBA" id="ARBA00022679"/>
    </source>
</evidence>
<keyword evidence="4" id="KW-0808">Transferase</keyword>
<evidence type="ECO:0000256" key="5">
    <source>
        <dbReference type="ARBA" id="ARBA00022695"/>
    </source>
</evidence>
<reference evidence="11 12" key="1">
    <citation type="journal article" date="2022" name="Nat. Genet.">
        <title>Improved pea reference genome and pan-genome highlight genomic features and evolutionary characteristics.</title>
        <authorList>
            <person name="Yang T."/>
            <person name="Liu R."/>
            <person name="Luo Y."/>
            <person name="Hu S."/>
            <person name="Wang D."/>
            <person name="Wang C."/>
            <person name="Pandey M.K."/>
            <person name="Ge S."/>
            <person name="Xu Q."/>
            <person name="Li N."/>
            <person name="Li G."/>
            <person name="Huang Y."/>
            <person name="Saxena R.K."/>
            <person name="Ji Y."/>
            <person name="Li M."/>
            <person name="Yan X."/>
            <person name="He Y."/>
            <person name="Liu Y."/>
            <person name="Wang X."/>
            <person name="Xiang C."/>
            <person name="Varshney R.K."/>
            <person name="Ding H."/>
            <person name="Gao S."/>
            <person name="Zong X."/>
        </authorList>
    </citation>
    <scope>NUCLEOTIDE SEQUENCE [LARGE SCALE GENOMIC DNA]</scope>
    <source>
        <strain evidence="11 12">cv. Zhongwan 6</strain>
    </source>
</reference>
<gene>
    <name evidence="11" type="ORF">KIW84_053808</name>
</gene>
<dbReference type="Gene3D" id="2.40.40.20">
    <property type="match status" value="1"/>
</dbReference>
<evidence type="ECO:0000256" key="1">
    <source>
        <dbReference type="ARBA" id="ARBA00006460"/>
    </source>
</evidence>
<evidence type="ECO:0000313" key="11">
    <source>
        <dbReference type="EMBL" id="KAI5407703.1"/>
    </source>
</evidence>
<dbReference type="AlphaFoldDB" id="A0A9D4WU37"/>
<dbReference type="InterPro" id="IPR000722">
    <property type="entry name" value="RNA_pol_asu"/>
</dbReference>
<evidence type="ECO:0000256" key="6">
    <source>
        <dbReference type="ARBA" id="ARBA00022833"/>
    </source>
</evidence>
<evidence type="ECO:0000256" key="3">
    <source>
        <dbReference type="ARBA" id="ARBA00022478"/>
    </source>
</evidence>
<feature type="domain" description="RNA polymerase alpha subunit" evidence="9">
    <location>
        <begin position="1"/>
        <end position="52"/>
    </location>
</feature>
<dbReference type="InterPro" id="IPR007066">
    <property type="entry name" value="RNA_pol_Rpb1_3"/>
</dbReference>
<dbReference type="SUPFAM" id="SSF64484">
    <property type="entry name" value="beta and beta-prime subunits of DNA dependent RNA-polymerase"/>
    <property type="match status" value="1"/>
</dbReference>
<dbReference type="GO" id="GO:0003677">
    <property type="term" value="F:DNA binding"/>
    <property type="evidence" value="ECO:0007669"/>
    <property type="project" value="InterPro"/>
</dbReference>
<dbReference type="PANTHER" id="PTHR19376:SF11">
    <property type="entry name" value="DNA-DIRECTED RNA POLYMERASE I SUBUNIT RPA1"/>
    <property type="match status" value="1"/>
</dbReference>
<dbReference type="Proteomes" id="UP001058974">
    <property type="component" value="Chromosome 5"/>
</dbReference>
<dbReference type="GO" id="GO:0006351">
    <property type="term" value="P:DNA-templated transcription"/>
    <property type="evidence" value="ECO:0007669"/>
    <property type="project" value="InterPro"/>
</dbReference>
<keyword evidence="12" id="KW-1185">Reference proteome</keyword>
<proteinExistence type="inferred from homology"/>
<keyword evidence="3" id="KW-0240">DNA-directed RNA polymerase</keyword>
<keyword evidence="5" id="KW-0548">Nucleotidyltransferase</keyword>
<evidence type="ECO:0000313" key="12">
    <source>
        <dbReference type="Proteomes" id="UP001058974"/>
    </source>
</evidence>
<evidence type="ECO:0000259" key="10">
    <source>
        <dbReference type="Pfam" id="PF04983"/>
    </source>
</evidence>
<evidence type="ECO:0000259" key="9">
    <source>
        <dbReference type="Pfam" id="PF00623"/>
    </source>
</evidence>